<accession>A0A3M0IDQ8</accession>
<dbReference type="OrthoDB" id="4310135at2"/>
<evidence type="ECO:0000313" key="1">
    <source>
        <dbReference type="EMBL" id="RMB86438.1"/>
    </source>
</evidence>
<organism evidence="1 2">
    <name type="scientific">Streptomyces shenzhenensis</name>
    <dbReference type="NCBI Taxonomy" id="943815"/>
    <lineage>
        <taxon>Bacteria</taxon>
        <taxon>Bacillati</taxon>
        <taxon>Actinomycetota</taxon>
        <taxon>Actinomycetes</taxon>
        <taxon>Kitasatosporales</taxon>
        <taxon>Streptomycetaceae</taxon>
        <taxon>Streptomyces</taxon>
    </lineage>
</organism>
<comment type="caution">
    <text evidence="1">The sequence shown here is derived from an EMBL/GenBank/DDBJ whole genome shotgun (WGS) entry which is preliminary data.</text>
</comment>
<gene>
    <name evidence="1" type="ORF">CTZ28_09370</name>
</gene>
<keyword evidence="2" id="KW-1185">Reference proteome</keyword>
<dbReference type="EMBL" id="PENI01000004">
    <property type="protein sequence ID" value="RMB86438.1"/>
    <property type="molecule type" value="Genomic_DNA"/>
</dbReference>
<dbReference type="AlphaFoldDB" id="A0A3M0IDQ8"/>
<sequence>MTDEYAPVSETGLGYDVFAPLWGILELSAVTVSGARSLRDVSLSGFVAAHRDDLDHLLEVIRSIGDFSAETMDIFERQGGWHDNRAVTPEYLMMYSGCIEGYPPDTDDPVVLRRMVHMGGDLQLTALLDALVGAATVRGPGPEQVAALVVAAVRGAASLLGRDGDQAAVDTFRMWRVKFLPDILRPDAPSRPGAKEALRTHAHALETLLTPYP</sequence>
<proteinExistence type="predicted"/>
<dbReference type="Proteomes" id="UP000270471">
    <property type="component" value="Unassembled WGS sequence"/>
</dbReference>
<evidence type="ECO:0000313" key="2">
    <source>
        <dbReference type="Proteomes" id="UP000270471"/>
    </source>
</evidence>
<name>A0A3M0IDQ8_9ACTN</name>
<protein>
    <submittedName>
        <fullName evidence="1">Uncharacterized protein</fullName>
    </submittedName>
</protein>
<reference evidence="1 2" key="1">
    <citation type="submission" date="2017-11" db="EMBL/GenBank/DDBJ databases">
        <title>Draft genome of actinobacteria isolated from guarana (Paullinia cupana (Mart.) Ducke.</title>
        <authorList>
            <person name="Siqueira K.A."/>
            <person name="Liotti R.G."/>
            <person name="Mendes T.A.O."/>
            <person name="Soares M.A."/>
        </authorList>
    </citation>
    <scope>NUCLEOTIDE SEQUENCE [LARGE SCALE GENOMIC DNA]</scope>
    <source>
        <strain evidence="1 2">193</strain>
    </source>
</reference>
<dbReference type="RefSeq" id="WP_121888802.1">
    <property type="nucleotide sequence ID" value="NZ_PENI01000004.1"/>
</dbReference>